<dbReference type="GO" id="GO:0005840">
    <property type="term" value="C:ribosome"/>
    <property type="evidence" value="ECO:0007669"/>
    <property type="project" value="UniProtKB-KW"/>
</dbReference>
<gene>
    <name evidence="5" type="primary">rplD</name>
    <name evidence="7" type="ORF">UX22_C0001G0029</name>
</gene>
<evidence type="ECO:0000256" key="2">
    <source>
        <dbReference type="ARBA" id="ARBA00022980"/>
    </source>
</evidence>
<dbReference type="EMBL" id="LCLJ01000001">
    <property type="protein sequence ID" value="KKU15887.1"/>
    <property type="molecule type" value="Genomic_DNA"/>
</dbReference>
<evidence type="ECO:0000256" key="3">
    <source>
        <dbReference type="ARBA" id="ARBA00023274"/>
    </source>
</evidence>
<dbReference type="NCBIfam" id="TIGR03953">
    <property type="entry name" value="rplD_bact"/>
    <property type="match status" value="1"/>
</dbReference>
<comment type="function">
    <text evidence="5">One of the primary rRNA binding proteins, this protein initially binds near the 5'-end of the 23S rRNA. It is important during the early stages of 50S assembly. It makes multiple contacts with different domains of the 23S rRNA in the assembled 50S subunit and ribosome.</text>
</comment>
<organism evidence="7 8">
    <name type="scientific">Candidatus Jorgensenbacteria bacterium GW2011_GWA2_45_9</name>
    <dbReference type="NCBI Taxonomy" id="1618663"/>
    <lineage>
        <taxon>Bacteria</taxon>
        <taxon>Candidatus Joergenseniibacteriota</taxon>
    </lineage>
</organism>
<dbReference type="Proteomes" id="UP000034727">
    <property type="component" value="Unassembled WGS sequence"/>
</dbReference>
<dbReference type="GO" id="GO:1990904">
    <property type="term" value="C:ribonucleoprotein complex"/>
    <property type="evidence" value="ECO:0007669"/>
    <property type="project" value="UniProtKB-KW"/>
</dbReference>
<dbReference type="InterPro" id="IPR013005">
    <property type="entry name" value="Ribosomal_uL4-like"/>
</dbReference>
<dbReference type="InterPro" id="IPR002136">
    <property type="entry name" value="Ribosomal_uL4"/>
</dbReference>
<dbReference type="GO" id="GO:0019843">
    <property type="term" value="F:rRNA binding"/>
    <property type="evidence" value="ECO:0007669"/>
    <property type="project" value="UniProtKB-UniRule"/>
</dbReference>
<dbReference type="PANTHER" id="PTHR10746:SF6">
    <property type="entry name" value="LARGE RIBOSOMAL SUBUNIT PROTEIN UL4M"/>
    <property type="match status" value="1"/>
</dbReference>
<keyword evidence="5" id="KW-0699">rRNA-binding</keyword>
<comment type="subunit">
    <text evidence="5">Part of the 50S ribosomal subunit.</text>
</comment>
<comment type="function">
    <text evidence="5">Forms part of the polypeptide exit tunnel.</text>
</comment>
<comment type="caution">
    <text evidence="7">The sequence shown here is derived from an EMBL/GenBank/DDBJ whole genome shotgun (WGS) entry which is preliminary data.</text>
</comment>
<feature type="compositionally biased region" description="Basic residues" evidence="6">
    <location>
        <begin position="59"/>
        <end position="77"/>
    </location>
</feature>
<dbReference type="Pfam" id="PF00573">
    <property type="entry name" value="Ribosomal_L4"/>
    <property type="match status" value="1"/>
</dbReference>
<dbReference type="HAMAP" id="MF_01328_B">
    <property type="entry name" value="Ribosomal_uL4_B"/>
    <property type="match status" value="1"/>
</dbReference>
<dbReference type="GO" id="GO:0003735">
    <property type="term" value="F:structural constituent of ribosome"/>
    <property type="evidence" value="ECO:0007669"/>
    <property type="project" value="InterPro"/>
</dbReference>
<proteinExistence type="inferred from homology"/>
<keyword evidence="2 5" id="KW-0689">Ribosomal protein</keyword>
<dbReference type="GO" id="GO:0006412">
    <property type="term" value="P:translation"/>
    <property type="evidence" value="ECO:0007669"/>
    <property type="project" value="UniProtKB-UniRule"/>
</dbReference>
<dbReference type="SUPFAM" id="SSF52166">
    <property type="entry name" value="Ribosomal protein L4"/>
    <property type="match status" value="1"/>
</dbReference>
<dbReference type="InterPro" id="IPR023574">
    <property type="entry name" value="Ribosomal_uL4_dom_sf"/>
</dbReference>
<keyword evidence="3 5" id="KW-0687">Ribonucleoprotein</keyword>
<dbReference type="Gene3D" id="3.40.1370.10">
    <property type="match status" value="1"/>
</dbReference>
<reference evidence="7 8" key="1">
    <citation type="journal article" date="2015" name="Nature">
        <title>rRNA introns, odd ribosomes, and small enigmatic genomes across a large radiation of phyla.</title>
        <authorList>
            <person name="Brown C.T."/>
            <person name="Hug L.A."/>
            <person name="Thomas B.C."/>
            <person name="Sharon I."/>
            <person name="Castelle C.J."/>
            <person name="Singh A."/>
            <person name="Wilkins M.J."/>
            <person name="Williams K.H."/>
            <person name="Banfield J.F."/>
        </authorList>
    </citation>
    <scope>NUCLEOTIDE SEQUENCE [LARGE SCALE GENOMIC DNA]</scope>
</reference>
<name>A0A0G1N6E5_9BACT</name>
<protein>
    <recommendedName>
        <fullName evidence="4 5">Large ribosomal subunit protein uL4</fullName>
    </recommendedName>
</protein>
<comment type="similarity">
    <text evidence="1 5">Belongs to the universal ribosomal protein uL4 family.</text>
</comment>
<accession>A0A0G1N6E5</accession>
<sequence length="205" mass="23086">MKLEIYNKEKKPDGSITVSDAVFGAAWKPDLVHQAITAYYANKRNSVAQTKDRSEVRGGGKKPWRQKHTGHARHGSRRSPIWSGGGITFGPRNDKDFSKKISKKARKAALFSVISKKRSDSELFVINNFDFELPKTKSAAQFLDKFFGKNKKSVLLIKSAEDKNIFRLSKNIQGVNVISAESLNVYDCALKKYIVFEKAAAERMK</sequence>
<evidence type="ECO:0000256" key="5">
    <source>
        <dbReference type="HAMAP-Rule" id="MF_01328"/>
    </source>
</evidence>
<evidence type="ECO:0000256" key="4">
    <source>
        <dbReference type="ARBA" id="ARBA00035244"/>
    </source>
</evidence>
<evidence type="ECO:0000256" key="1">
    <source>
        <dbReference type="ARBA" id="ARBA00010528"/>
    </source>
</evidence>
<evidence type="ECO:0000256" key="6">
    <source>
        <dbReference type="SAM" id="MobiDB-lite"/>
    </source>
</evidence>
<dbReference type="PANTHER" id="PTHR10746">
    <property type="entry name" value="50S RIBOSOMAL PROTEIN L4"/>
    <property type="match status" value="1"/>
</dbReference>
<dbReference type="PATRIC" id="fig|1618663.3.peg.34"/>
<evidence type="ECO:0000313" key="7">
    <source>
        <dbReference type="EMBL" id="KKU15887.1"/>
    </source>
</evidence>
<keyword evidence="5" id="KW-0694">RNA-binding</keyword>
<feature type="region of interest" description="Disordered" evidence="6">
    <location>
        <begin position="48"/>
        <end position="94"/>
    </location>
</feature>
<evidence type="ECO:0000313" key="8">
    <source>
        <dbReference type="Proteomes" id="UP000034727"/>
    </source>
</evidence>
<dbReference type="AlphaFoldDB" id="A0A0G1N6E5"/>